<evidence type="ECO:0000313" key="10">
    <source>
        <dbReference type="EMBL" id="MDQ0203745.1"/>
    </source>
</evidence>
<keyword evidence="4 8" id="KW-0418">Kinase</keyword>
<evidence type="ECO:0000256" key="8">
    <source>
        <dbReference type="HAMAP-Rule" id="MF_00238"/>
    </source>
</evidence>
<evidence type="ECO:0000256" key="6">
    <source>
        <dbReference type="ARBA" id="ARBA00047615"/>
    </source>
</evidence>
<protein>
    <recommendedName>
        <fullName evidence="8">Cytidylate kinase</fullName>
        <shortName evidence="8">CK</shortName>
        <ecNumber evidence="8">2.7.4.25</ecNumber>
    </recommendedName>
    <alternativeName>
        <fullName evidence="8">Cytidine monophosphate kinase</fullName>
        <shortName evidence="8">CMP kinase</shortName>
    </alternativeName>
</protein>
<evidence type="ECO:0000256" key="3">
    <source>
        <dbReference type="ARBA" id="ARBA00022741"/>
    </source>
</evidence>
<dbReference type="Pfam" id="PF02224">
    <property type="entry name" value="Cytidylate_kin"/>
    <property type="match status" value="1"/>
</dbReference>
<keyword evidence="2 8" id="KW-0808">Transferase</keyword>
<keyword evidence="3 8" id="KW-0547">Nucleotide-binding</keyword>
<proteinExistence type="inferred from homology"/>
<feature type="binding site" evidence="8">
    <location>
        <begin position="10"/>
        <end position="18"/>
    </location>
    <ligand>
        <name>ATP</name>
        <dbReference type="ChEBI" id="CHEBI:30616"/>
    </ligand>
</feature>
<dbReference type="NCBIfam" id="TIGR00017">
    <property type="entry name" value="cmk"/>
    <property type="match status" value="1"/>
</dbReference>
<dbReference type="RefSeq" id="WP_196603334.1">
    <property type="nucleotide sequence ID" value="NZ_CP116940.1"/>
</dbReference>
<evidence type="ECO:0000256" key="4">
    <source>
        <dbReference type="ARBA" id="ARBA00022777"/>
    </source>
</evidence>
<dbReference type="InterPro" id="IPR011994">
    <property type="entry name" value="Cytidylate_kinase_dom"/>
</dbReference>
<keyword evidence="5 8" id="KW-0067">ATP-binding</keyword>
<evidence type="ECO:0000259" key="9">
    <source>
        <dbReference type="Pfam" id="PF02224"/>
    </source>
</evidence>
<dbReference type="InterPro" id="IPR003136">
    <property type="entry name" value="Cytidylate_kin"/>
</dbReference>
<keyword evidence="11" id="KW-1185">Reference proteome</keyword>
<dbReference type="CDD" id="cd02020">
    <property type="entry name" value="CMPK"/>
    <property type="match status" value="1"/>
</dbReference>
<dbReference type="PANTHER" id="PTHR21299">
    <property type="entry name" value="CYTIDYLATE KINASE/PANTOATE-BETA-ALANINE LIGASE"/>
    <property type="match status" value="1"/>
</dbReference>
<evidence type="ECO:0000313" key="11">
    <source>
        <dbReference type="Proteomes" id="UP001239167"/>
    </source>
</evidence>
<accession>A0ABT9Y8C2</accession>
<dbReference type="Gene3D" id="3.40.50.300">
    <property type="entry name" value="P-loop containing nucleotide triphosphate hydrolases"/>
    <property type="match status" value="1"/>
</dbReference>
<evidence type="ECO:0000256" key="2">
    <source>
        <dbReference type="ARBA" id="ARBA00022679"/>
    </source>
</evidence>
<dbReference type="HAMAP" id="MF_00238">
    <property type="entry name" value="Cytidyl_kinase_type1"/>
    <property type="match status" value="1"/>
</dbReference>
<feature type="domain" description="Cytidylate kinase" evidence="9">
    <location>
        <begin position="6"/>
        <end position="219"/>
    </location>
</feature>
<evidence type="ECO:0000256" key="7">
    <source>
        <dbReference type="ARBA" id="ARBA00048478"/>
    </source>
</evidence>
<organism evidence="10 11">
    <name type="scientific">Pectinatus haikarae</name>
    <dbReference type="NCBI Taxonomy" id="349096"/>
    <lineage>
        <taxon>Bacteria</taxon>
        <taxon>Bacillati</taxon>
        <taxon>Bacillota</taxon>
        <taxon>Negativicutes</taxon>
        <taxon>Selenomonadales</taxon>
        <taxon>Selenomonadaceae</taxon>
        <taxon>Pectinatus</taxon>
    </lineage>
</organism>
<dbReference type="EMBL" id="JAUSUE010000009">
    <property type="protein sequence ID" value="MDQ0203745.1"/>
    <property type="molecule type" value="Genomic_DNA"/>
</dbReference>
<reference evidence="10 11" key="1">
    <citation type="submission" date="2023-07" db="EMBL/GenBank/DDBJ databases">
        <title>Genomic Encyclopedia of Type Strains, Phase IV (KMG-IV): sequencing the most valuable type-strain genomes for metagenomic binning, comparative biology and taxonomic classification.</title>
        <authorList>
            <person name="Goeker M."/>
        </authorList>
    </citation>
    <scope>NUCLEOTIDE SEQUENCE [LARGE SCALE GENOMIC DNA]</scope>
    <source>
        <strain evidence="10 11">DSM 16980</strain>
    </source>
</reference>
<dbReference type="GO" id="GO:0016301">
    <property type="term" value="F:kinase activity"/>
    <property type="evidence" value="ECO:0007669"/>
    <property type="project" value="UniProtKB-KW"/>
</dbReference>
<sequence length="221" mass="24634">MKNKVIAIDGPAGAGKSTVAQLVAAGLEYIYIDTGAMYRAVAWKALRENDTVFLTDDFIIKTVKNMDVRLQYADKTTKVYVDGEDVSDHLRTPEVSKVVSQVAKLAPVREKMVFLQRKMAENGAVVMDGRDIGSNVLPNADVKIFLTASVEERAKRRFEQMMKKGYEVDLLKLKEDIENRDKADMERTISPLIKTSDAILLDTTSMSVRQVTDVILSLASK</sequence>
<comment type="catalytic activity">
    <reaction evidence="7 8">
        <text>CMP + ATP = CDP + ADP</text>
        <dbReference type="Rhea" id="RHEA:11600"/>
        <dbReference type="ChEBI" id="CHEBI:30616"/>
        <dbReference type="ChEBI" id="CHEBI:58069"/>
        <dbReference type="ChEBI" id="CHEBI:60377"/>
        <dbReference type="ChEBI" id="CHEBI:456216"/>
        <dbReference type="EC" id="2.7.4.25"/>
    </reaction>
</comment>
<dbReference type="InterPro" id="IPR027417">
    <property type="entry name" value="P-loop_NTPase"/>
</dbReference>
<name>A0ABT9Y8C2_9FIRM</name>
<dbReference type="EC" id="2.7.4.25" evidence="8"/>
<comment type="catalytic activity">
    <reaction evidence="6 8">
        <text>dCMP + ATP = dCDP + ADP</text>
        <dbReference type="Rhea" id="RHEA:25094"/>
        <dbReference type="ChEBI" id="CHEBI:30616"/>
        <dbReference type="ChEBI" id="CHEBI:57566"/>
        <dbReference type="ChEBI" id="CHEBI:58593"/>
        <dbReference type="ChEBI" id="CHEBI:456216"/>
        <dbReference type="EC" id="2.7.4.25"/>
    </reaction>
</comment>
<dbReference type="PANTHER" id="PTHR21299:SF2">
    <property type="entry name" value="CYTIDYLATE KINASE"/>
    <property type="match status" value="1"/>
</dbReference>
<keyword evidence="8" id="KW-0963">Cytoplasm</keyword>
<dbReference type="SUPFAM" id="SSF52540">
    <property type="entry name" value="P-loop containing nucleoside triphosphate hydrolases"/>
    <property type="match status" value="1"/>
</dbReference>
<evidence type="ECO:0000256" key="5">
    <source>
        <dbReference type="ARBA" id="ARBA00022840"/>
    </source>
</evidence>
<gene>
    <name evidence="8" type="primary">cmk</name>
    <name evidence="10" type="ORF">J2S01_001464</name>
</gene>
<evidence type="ECO:0000256" key="1">
    <source>
        <dbReference type="ARBA" id="ARBA00009427"/>
    </source>
</evidence>
<comment type="caution">
    <text evidence="10">The sequence shown here is derived from an EMBL/GenBank/DDBJ whole genome shotgun (WGS) entry which is preliminary data.</text>
</comment>
<comment type="similarity">
    <text evidence="1 8">Belongs to the cytidylate kinase family. Type 1 subfamily.</text>
</comment>
<comment type="subcellular location">
    <subcellularLocation>
        <location evidence="8">Cytoplasm</location>
    </subcellularLocation>
</comment>
<dbReference type="Proteomes" id="UP001239167">
    <property type="component" value="Unassembled WGS sequence"/>
</dbReference>